<evidence type="ECO:0000313" key="11">
    <source>
        <dbReference type="Proteomes" id="UP000325004"/>
    </source>
</evidence>
<dbReference type="SUPFAM" id="SSF53738">
    <property type="entry name" value="Phosphoglucomutase, first 3 domains"/>
    <property type="match status" value="3"/>
</dbReference>
<protein>
    <recommendedName>
        <fullName evidence="12">Phosphomannomutase/phosphoglucomutase</fullName>
    </recommendedName>
</protein>
<comment type="cofactor">
    <cofactor evidence="1">
        <name>Mg(2+)</name>
        <dbReference type="ChEBI" id="CHEBI:18420"/>
    </cofactor>
</comment>
<evidence type="ECO:0008006" key="12">
    <source>
        <dbReference type="Google" id="ProtNLM"/>
    </source>
</evidence>
<dbReference type="EMBL" id="CP043316">
    <property type="protein sequence ID" value="QEK38393.1"/>
    <property type="molecule type" value="Genomic_DNA"/>
</dbReference>
<evidence type="ECO:0000313" key="10">
    <source>
        <dbReference type="EMBL" id="QEK38393.1"/>
    </source>
</evidence>
<reference evidence="10 11" key="1">
    <citation type="submission" date="2019-08" db="EMBL/GenBank/DDBJ databases">
        <title>Highly reduced genomes of protist endosymbionts show evolutionary convergence.</title>
        <authorList>
            <person name="George E."/>
            <person name="Husnik F."/>
            <person name="Tashyreva D."/>
            <person name="Prokopchuk G."/>
            <person name="Horak A."/>
            <person name="Kwong W.K."/>
            <person name="Lukes J."/>
            <person name="Keeling P.J."/>
        </authorList>
    </citation>
    <scope>NUCLEOTIDE SEQUENCE [LARGE SCALE GENOMIC DNA]</scope>
    <source>
        <strain evidence="10">1604LC</strain>
    </source>
</reference>
<dbReference type="PANTHER" id="PTHR43771">
    <property type="entry name" value="PHOSPHOMANNOMUTASE"/>
    <property type="match status" value="1"/>
</dbReference>
<dbReference type="GO" id="GO:0005975">
    <property type="term" value="P:carbohydrate metabolic process"/>
    <property type="evidence" value="ECO:0007669"/>
    <property type="project" value="InterPro"/>
</dbReference>
<dbReference type="AlphaFoldDB" id="A0A5C0UFH3"/>
<dbReference type="InterPro" id="IPR016055">
    <property type="entry name" value="A-D-PHexomutase_a/b/a-I/II/III"/>
</dbReference>
<dbReference type="KEGG" id="cpri:FZC34_00460"/>
<dbReference type="Proteomes" id="UP000325004">
    <property type="component" value="Chromosome"/>
</dbReference>
<dbReference type="Pfam" id="PF02879">
    <property type="entry name" value="PGM_PMM_II"/>
    <property type="match status" value="1"/>
</dbReference>
<dbReference type="SUPFAM" id="SSF55957">
    <property type="entry name" value="Phosphoglucomutase, C-terminal domain"/>
    <property type="match status" value="1"/>
</dbReference>
<evidence type="ECO:0000259" key="8">
    <source>
        <dbReference type="Pfam" id="PF02879"/>
    </source>
</evidence>
<keyword evidence="5" id="KW-0460">Magnesium</keyword>
<keyword evidence="4" id="KW-0479">Metal-binding</keyword>
<dbReference type="Gene3D" id="3.40.120.10">
    <property type="entry name" value="Alpha-D-Glucose-1,6-Bisphosphate, subunit A, domain 3"/>
    <property type="match status" value="3"/>
</dbReference>
<sequence length="458" mass="52249">MDPINTIVNFKHAIGDYDIRGCIGDDFGPDQAYLIGLSFGSIIQCQGLKTVAVGYDRRSSSVEFHEKYIEGLLESGVDVVSLGRVSTAYTALSYKFLEIDASTMITASHNPIKYNGFKFYIKGRNFYGQDLIGLYDRIKNNTFSKGKGKRSYQNFMTEYSHYIFQNMDIENTNVIWDAGHGVAGDMLNHLRKYLPSSHILFRTEENAQVKDFDNTKIDFLNHTCKALRNKENYIAFAFDGDADRMVVVDENQKIWSGDELLSLFSIIARITQNREITTVWDSKSSKALMSWAEKFGINTVLSKTGHCYVINAIRKNNAELGGEISGHYMFRDSFFCADDGIYSALRLLQIMKCIPYRLCDIRNIIPKIWTSKPLRINCGDLNKYDVMEFIKESLSRSNIVTEKVHDSILINHHNGWWLVRASQTENVISARCEGWNEESYEEVKNFMEVTLSACGLSL</sequence>
<evidence type="ECO:0000256" key="5">
    <source>
        <dbReference type="ARBA" id="ARBA00022842"/>
    </source>
</evidence>
<accession>A0A5C0UFH3</accession>
<evidence type="ECO:0000256" key="3">
    <source>
        <dbReference type="ARBA" id="ARBA00022553"/>
    </source>
</evidence>
<feature type="domain" description="Alpha-D-phosphohexomutase alpha/beta/alpha" evidence="8">
    <location>
        <begin position="159"/>
        <end position="251"/>
    </location>
</feature>
<dbReference type="InterPro" id="IPR005844">
    <property type="entry name" value="A-D-PHexomutase_a/b/a-I"/>
</dbReference>
<dbReference type="InterPro" id="IPR005846">
    <property type="entry name" value="A-D-PHexomutase_a/b/a-III"/>
</dbReference>
<dbReference type="PANTHER" id="PTHR43771:SF2">
    <property type="entry name" value="PHOSPHOMANNOMUTASE_PHOSPHOGLUCOMUTASE"/>
    <property type="match status" value="1"/>
</dbReference>
<dbReference type="Pfam" id="PF02880">
    <property type="entry name" value="PGM_PMM_III"/>
    <property type="match status" value="1"/>
</dbReference>
<dbReference type="RefSeq" id="WP_148971509.1">
    <property type="nucleotide sequence ID" value="NZ_CP043316.1"/>
</dbReference>
<dbReference type="PRINTS" id="PR00509">
    <property type="entry name" value="PGMPMM"/>
</dbReference>
<proteinExistence type="inferred from homology"/>
<gene>
    <name evidence="10" type="ORF">FZC34_00460</name>
</gene>
<keyword evidence="3" id="KW-0597">Phosphoprotein</keyword>
<feature type="domain" description="Alpha-D-phosphohexomutase alpha/beta/alpha" evidence="7">
    <location>
        <begin position="13"/>
        <end position="143"/>
    </location>
</feature>
<evidence type="ECO:0000256" key="1">
    <source>
        <dbReference type="ARBA" id="ARBA00001946"/>
    </source>
</evidence>
<keyword evidence="6" id="KW-0413">Isomerase</keyword>
<evidence type="ECO:0000256" key="4">
    <source>
        <dbReference type="ARBA" id="ARBA00022723"/>
    </source>
</evidence>
<evidence type="ECO:0000256" key="2">
    <source>
        <dbReference type="ARBA" id="ARBA00010231"/>
    </source>
</evidence>
<feature type="domain" description="Alpha-D-phosphohexomutase alpha/beta/alpha" evidence="9">
    <location>
        <begin position="257"/>
        <end position="352"/>
    </location>
</feature>
<dbReference type="GO" id="GO:0046872">
    <property type="term" value="F:metal ion binding"/>
    <property type="evidence" value="ECO:0007669"/>
    <property type="project" value="UniProtKB-KW"/>
</dbReference>
<dbReference type="GO" id="GO:0016868">
    <property type="term" value="F:intramolecular phosphotransferase activity"/>
    <property type="evidence" value="ECO:0007669"/>
    <property type="project" value="InterPro"/>
</dbReference>
<organism evidence="10 11">
    <name type="scientific">Candidatus Cytomitobacter primus</name>
    <dbReference type="NCBI Taxonomy" id="2066024"/>
    <lineage>
        <taxon>Bacteria</taxon>
        <taxon>Pseudomonadati</taxon>
        <taxon>Pseudomonadota</taxon>
        <taxon>Alphaproteobacteria</taxon>
        <taxon>Holosporales</taxon>
        <taxon>Holosporaceae</taxon>
        <taxon>Candidatus Cytomitobacter</taxon>
    </lineage>
</organism>
<dbReference type="InterPro" id="IPR005845">
    <property type="entry name" value="A-D-PHexomutase_a/b/a-II"/>
</dbReference>
<name>A0A5C0UFH3_9PROT</name>
<evidence type="ECO:0000256" key="6">
    <source>
        <dbReference type="ARBA" id="ARBA00023235"/>
    </source>
</evidence>
<dbReference type="Gene3D" id="3.30.310.50">
    <property type="entry name" value="Alpha-D-phosphohexomutase, C-terminal domain"/>
    <property type="match status" value="1"/>
</dbReference>
<keyword evidence="11" id="KW-1185">Reference proteome</keyword>
<evidence type="ECO:0000259" key="9">
    <source>
        <dbReference type="Pfam" id="PF02880"/>
    </source>
</evidence>
<evidence type="ECO:0000259" key="7">
    <source>
        <dbReference type="Pfam" id="PF02878"/>
    </source>
</evidence>
<dbReference type="Pfam" id="PF02878">
    <property type="entry name" value="PGM_PMM_I"/>
    <property type="match status" value="1"/>
</dbReference>
<dbReference type="InterPro" id="IPR036900">
    <property type="entry name" value="A-D-PHexomutase_C_sf"/>
</dbReference>
<comment type="similarity">
    <text evidence="2">Belongs to the phosphohexose mutase family.</text>
</comment>
<dbReference type="OrthoDB" id="9803322at2"/>
<dbReference type="InterPro" id="IPR005841">
    <property type="entry name" value="Alpha-D-phosphohexomutase_SF"/>
</dbReference>